<feature type="signal peptide" evidence="4">
    <location>
        <begin position="1"/>
        <end position="22"/>
    </location>
</feature>
<keyword evidence="1" id="KW-0147">Chitin-binding</keyword>
<comment type="caution">
    <text evidence="6">The sequence shown here is derived from an EMBL/GenBank/DDBJ whole genome shotgun (WGS) entry which is preliminary data.</text>
</comment>
<dbReference type="InterPro" id="IPR052210">
    <property type="entry name" value="LysM1-like"/>
</dbReference>
<protein>
    <recommendedName>
        <fullName evidence="5">LysM domain-containing protein</fullName>
    </recommendedName>
</protein>
<accession>A0A1V6S405</accession>
<evidence type="ECO:0000259" key="5">
    <source>
        <dbReference type="PROSITE" id="PS51782"/>
    </source>
</evidence>
<feature type="chain" id="PRO_5012822374" description="LysM domain-containing protein" evidence="4">
    <location>
        <begin position="23"/>
        <end position="393"/>
    </location>
</feature>
<evidence type="ECO:0000256" key="4">
    <source>
        <dbReference type="SAM" id="SignalP"/>
    </source>
</evidence>
<keyword evidence="2" id="KW-0843">Virulence</keyword>
<dbReference type="InterPro" id="IPR018392">
    <property type="entry name" value="LysM"/>
</dbReference>
<dbReference type="SMART" id="SM00257">
    <property type="entry name" value="LysM"/>
    <property type="match status" value="2"/>
</dbReference>
<evidence type="ECO:0000313" key="7">
    <source>
        <dbReference type="Proteomes" id="UP000191518"/>
    </source>
</evidence>
<dbReference type="EMBL" id="MDYP01000008">
    <property type="protein sequence ID" value="OQE08785.1"/>
    <property type="molecule type" value="Genomic_DNA"/>
</dbReference>
<feature type="compositionally biased region" description="Polar residues" evidence="3">
    <location>
        <begin position="382"/>
        <end position="393"/>
    </location>
</feature>
<feature type="compositionally biased region" description="Low complexity" evidence="3">
    <location>
        <begin position="368"/>
        <end position="381"/>
    </location>
</feature>
<gene>
    <name evidence="6" type="ORF">PENVUL_c008G06108</name>
</gene>
<proteinExistence type="predicted"/>
<dbReference type="Gene3D" id="3.10.350.10">
    <property type="entry name" value="LysM domain"/>
    <property type="match status" value="2"/>
</dbReference>
<dbReference type="STRING" id="29845.A0A1V6S405"/>
<feature type="region of interest" description="Disordered" evidence="3">
    <location>
        <begin position="367"/>
        <end position="393"/>
    </location>
</feature>
<organism evidence="6 7">
    <name type="scientific">Penicillium vulpinum</name>
    <dbReference type="NCBI Taxonomy" id="29845"/>
    <lineage>
        <taxon>Eukaryota</taxon>
        <taxon>Fungi</taxon>
        <taxon>Dikarya</taxon>
        <taxon>Ascomycota</taxon>
        <taxon>Pezizomycotina</taxon>
        <taxon>Eurotiomycetes</taxon>
        <taxon>Eurotiomycetidae</taxon>
        <taxon>Eurotiales</taxon>
        <taxon>Aspergillaceae</taxon>
        <taxon>Penicillium</taxon>
    </lineage>
</organism>
<name>A0A1V6S405_9EURO</name>
<evidence type="ECO:0000313" key="6">
    <source>
        <dbReference type="EMBL" id="OQE08785.1"/>
    </source>
</evidence>
<dbReference type="AlphaFoldDB" id="A0A1V6S405"/>
<sequence>MSICSKGQIAFSISLLFTHVIALKIWDSPAKLGTAIPAGCRAALSSEIACPGLITATDIVNSVPFNETDLESYCQSGCRSAIQNWASLVGTKCGDTEYKFGNVTKQSGNDIALPFLWAQNMACLENSSDGNLCLPTVTNHTIKPCEDCTLQYVAGMLNSTYGRQRVSDKAYSSLLSSCSASPTNYPHGTVSFPPVPSSTSNSTAKCLGKDYTVVKGDTCESIASANKVAYYRLLSDNSLDLKCASLIPGMNLCIGDSCTLHTVSANETCKSILAGKDFTIVELLGWNPIIHSNCDNLNSLKGHTICLSPPDSKEWDIPLTVTYNDTFTLPSGNWGSLPSARDAPNATQTDPYAFGTIPRVTGTAALVTSTPGASGPASGSAVRSSTKGAVTGA</sequence>
<evidence type="ECO:0000256" key="1">
    <source>
        <dbReference type="ARBA" id="ARBA00022669"/>
    </source>
</evidence>
<dbReference type="Pfam" id="PF01476">
    <property type="entry name" value="LysM"/>
    <property type="match status" value="1"/>
</dbReference>
<dbReference type="PANTHER" id="PTHR34997">
    <property type="entry name" value="AM15"/>
    <property type="match status" value="1"/>
</dbReference>
<dbReference type="Proteomes" id="UP000191518">
    <property type="component" value="Unassembled WGS sequence"/>
</dbReference>
<evidence type="ECO:0000256" key="3">
    <source>
        <dbReference type="SAM" id="MobiDB-lite"/>
    </source>
</evidence>
<dbReference type="InterPro" id="IPR036779">
    <property type="entry name" value="LysM_dom_sf"/>
</dbReference>
<keyword evidence="7" id="KW-1185">Reference proteome</keyword>
<feature type="domain" description="LysM" evidence="5">
    <location>
        <begin position="209"/>
        <end position="254"/>
    </location>
</feature>
<dbReference type="SUPFAM" id="SSF54106">
    <property type="entry name" value="LysM domain"/>
    <property type="match status" value="1"/>
</dbReference>
<dbReference type="CDD" id="cd00118">
    <property type="entry name" value="LysM"/>
    <property type="match status" value="1"/>
</dbReference>
<keyword evidence="4" id="KW-0732">Signal</keyword>
<dbReference type="PROSITE" id="PS51782">
    <property type="entry name" value="LYSM"/>
    <property type="match status" value="1"/>
</dbReference>
<dbReference type="PANTHER" id="PTHR34997:SF1">
    <property type="entry name" value="PEPTIDOGLYCAN-BINDING LYSIN DOMAIN"/>
    <property type="match status" value="1"/>
</dbReference>
<dbReference type="GO" id="GO:0008061">
    <property type="term" value="F:chitin binding"/>
    <property type="evidence" value="ECO:0007669"/>
    <property type="project" value="UniProtKB-KW"/>
</dbReference>
<evidence type="ECO:0000256" key="2">
    <source>
        <dbReference type="ARBA" id="ARBA00023026"/>
    </source>
</evidence>
<reference evidence="7" key="1">
    <citation type="journal article" date="2017" name="Nat. Microbiol.">
        <title>Global analysis of biosynthetic gene clusters reveals vast potential of secondary metabolite production in Penicillium species.</title>
        <authorList>
            <person name="Nielsen J.C."/>
            <person name="Grijseels S."/>
            <person name="Prigent S."/>
            <person name="Ji B."/>
            <person name="Dainat J."/>
            <person name="Nielsen K.F."/>
            <person name="Frisvad J.C."/>
            <person name="Workman M."/>
            <person name="Nielsen J."/>
        </authorList>
    </citation>
    <scope>NUCLEOTIDE SEQUENCE [LARGE SCALE GENOMIC DNA]</scope>
    <source>
        <strain evidence="7">IBT 29486</strain>
    </source>
</reference>